<accession>A0A8J2VC68</accession>
<protein>
    <submittedName>
        <fullName evidence="3">Uncharacterized protein</fullName>
    </submittedName>
</protein>
<evidence type="ECO:0000313" key="3">
    <source>
        <dbReference type="EMBL" id="GGD96747.1"/>
    </source>
</evidence>
<comment type="caution">
    <text evidence="3">The sequence shown here is derived from an EMBL/GenBank/DDBJ whole genome shotgun (WGS) entry which is preliminary data.</text>
</comment>
<sequence>MKSKIHEHLKTNKLIMSKTVSKLLMAFMVIIAINLTGCRDTKKEQTQDDHGHSHDEGSDHSHEHEEVKQEEFTMGKDSIKSEENTHTHDNGEEHQDH</sequence>
<dbReference type="RefSeq" id="WP_229741429.1">
    <property type="nucleotide sequence ID" value="NZ_BMGK01000008.1"/>
</dbReference>
<proteinExistence type="predicted"/>
<gene>
    <name evidence="3" type="ORF">GCM10011312_20360</name>
</gene>
<evidence type="ECO:0000313" key="4">
    <source>
        <dbReference type="Proteomes" id="UP000652231"/>
    </source>
</evidence>
<keyword evidence="4" id="KW-1185">Reference proteome</keyword>
<feature type="region of interest" description="Disordered" evidence="1">
    <location>
        <begin position="41"/>
        <end position="97"/>
    </location>
</feature>
<dbReference type="Proteomes" id="UP000652231">
    <property type="component" value="Unassembled WGS sequence"/>
</dbReference>
<keyword evidence="2" id="KW-0812">Transmembrane</keyword>
<evidence type="ECO:0000256" key="2">
    <source>
        <dbReference type="SAM" id="Phobius"/>
    </source>
</evidence>
<dbReference type="EMBL" id="BMGK01000008">
    <property type="protein sequence ID" value="GGD96747.1"/>
    <property type="molecule type" value="Genomic_DNA"/>
</dbReference>
<evidence type="ECO:0000256" key="1">
    <source>
        <dbReference type="SAM" id="MobiDB-lite"/>
    </source>
</evidence>
<reference evidence="3" key="1">
    <citation type="journal article" date="2014" name="Int. J. Syst. Evol. Microbiol.">
        <title>Complete genome sequence of Corynebacterium casei LMG S-19264T (=DSM 44701T), isolated from a smear-ripened cheese.</title>
        <authorList>
            <consortium name="US DOE Joint Genome Institute (JGI-PGF)"/>
            <person name="Walter F."/>
            <person name="Albersmeier A."/>
            <person name="Kalinowski J."/>
            <person name="Ruckert C."/>
        </authorList>
    </citation>
    <scope>NUCLEOTIDE SEQUENCE</scope>
    <source>
        <strain evidence="3">CGMCC 1.12924</strain>
    </source>
</reference>
<feature type="transmembrane region" description="Helical" evidence="2">
    <location>
        <begin position="20"/>
        <end position="37"/>
    </location>
</feature>
<name>A0A8J2VC68_9FLAO</name>
<keyword evidence="2" id="KW-0472">Membrane</keyword>
<dbReference type="AlphaFoldDB" id="A0A8J2VC68"/>
<reference evidence="3" key="2">
    <citation type="submission" date="2020-09" db="EMBL/GenBank/DDBJ databases">
        <authorList>
            <person name="Sun Q."/>
            <person name="Zhou Y."/>
        </authorList>
    </citation>
    <scope>NUCLEOTIDE SEQUENCE</scope>
    <source>
        <strain evidence="3">CGMCC 1.12924</strain>
    </source>
</reference>
<organism evidence="3 4">
    <name type="scientific">Planktosalinus lacus</name>
    <dbReference type="NCBI Taxonomy" id="1526573"/>
    <lineage>
        <taxon>Bacteria</taxon>
        <taxon>Pseudomonadati</taxon>
        <taxon>Bacteroidota</taxon>
        <taxon>Flavobacteriia</taxon>
        <taxon>Flavobacteriales</taxon>
        <taxon>Flavobacteriaceae</taxon>
        <taxon>Planktosalinus</taxon>
    </lineage>
</organism>
<keyword evidence="2" id="KW-1133">Transmembrane helix</keyword>